<evidence type="ECO:0008006" key="3">
    <source>
        <dbReference type="Google" id="ProtNLM"/>
    </source>
</evidence>
<feature type="signal peptide" evidence="1">
    <location>
        <begin position="1"/>
        <end position="22"/>
    </location>
</feature>
<evidence type="ECO:0000256" key="1">
    <source>
        <dbReference type="SAM" id="SignalP"/>
    </source>
</evidence>
<accession>A0A2A4K8P0</accession>
<sequence length="142" mass="15005">MSKFFGLVLCAVAATFISVASGQSLSESLKPVIEKCSKDHGVSEADIQAAKAKGSTDGINPCFIYCVFQSAGFFDSQGQYDASTGLKNLKQAVKDADQYKNLEHAFTDCSKIKDKPVTDAAGCGNGVNLGSCLLEHKTSILI</sequence>
<name>A0A2A4K8P0_HELVI</name>
<dbReference type="SMART" id="SM00708">
    <property type="entry name" value="PhBP"/>
    <property type="match status" value="1"/>
</dbReference>
<keyword evidence="1" id="KW-0732">Signal</keyword>
<dbReference type="AlphaFoldDB" id="A0A2A4K8P0"/>
<protein>
    <recommendedName>
        <fullName evidence="3">Odorant binding protein</fullName>
    </recommendedName>
</protein>
<dbReference type="EMBL" id="NWSH01000044">
    <property type="protein sequence ID" value="PCG80288.1"/>
    <property type="molecule type" value="Genomic_DNA"/>
</dbReference>
<reference evidence="2" key="1">
    <citation type="submission" date="2017-09" db="EMBL/GenBank/DDBJ databases">
        <title>Contemporary evolution of a Lepidopteran species, Heliothis virescens, in response to modern agricultural practices.</title>
        <authorList>
            <person name="Fritz M.L."/>
            <person name="Deyonke A.M."/>
            <person name="Papanicolaou A."/>
            <person name="Micinski S."/>
            <person name="Westbrook J."/>
            <person name="Gould F."/>
        </authorList>
    </citation>
    <scope>NUCLEOTIDE SEQUENCE [LARGE SCALE GENOMIC DNA]</scope>
    <source>
        <strain evidence="2">HvINT-</strain>
        <tissue evidence="2">Whole body</tissue>
    </source>
</reference>
<proteinExistence type="predicted"/>
<dbReference type="Pfam" id="PF01395">
    <property type="entry name" value="PBP_GOBP"/>
    <property type="match status" value="1"/>
</dbReference>
<dbReference type="CDD" id="cd23992">
    <property type="entry name" value="PBP_GOBP"/>
    <property type="match status" value="1"/>
</dbReference>
<organism evidence="2">
    <name type="scientific">Heliothis virescens</name>
    <name type="common">Tobacco budworm moth</name>
    <dbReference type="NCBI Taxonomy" id="7102"/>
    <lineage>
        <taxon>Eukaryota</taxon>
        <taxon>Metazoa</taxon>
        <taxon>Ecdysozoa</taxon>
        <taxon>Arthropoda</taxon>
        <taxon>Hexapoda</taxon>
        <taxon>Insecta</taxon>
        <taxon>Pterygota</taxon>
        <taxon>Neoptera</taxon>
        <taxon>Endopterygota</taxon>
        <taxon>Lepidoptera</taxon>
        <taxon>Glossata</taxon>
        <taxon>Ditrysia</taxon>
        <taxon>Noctuoidea</taxon>
        <taxon>Noctuidae</taxon>
        <taxon>Heliothinae</taxon>
        <taxon>Heliothis</taxon>
    </lineage>
</organism>
<dbReference type="SUPFAM" id="SSF47565">
    <property type="entry name" value="Insect pheromone/odorant-binding proteins"/>
    <property type="match status" value="1"/>
</dbReference>
<comment type="caution">
    <text evidence="2">The sequence shown here is derived from an EMBL/GenBank/DDBJ whole genome shotgun (WGS) entry which is preliminary data.</text>
</comment>
<dbReference type="GO" id="GO:0005549">
    <property type="term" value="F:odorant binding"/>
    <property type="evidence" value="ECO:0007669"/>
    <property type="project" value="InterPro"/>
</dbReference>
<dbReference type="SMR" id="A0A2A4K8P0"/>
<feature type="chain" id="PRO_5012359184" description="Odorant binding protein" evidence="1">
    <location>
        <begin position="23"/>
        <end position="142"/>
    </location>
</feature>
<dbReference type="Gene3D" id="1.10.238.20">
    <property type="entry name" value="Pheromone/general odorant binding protein domain"/>
    <property type="match status" value="1"/>
</dbReference>
<gene>
    <name evidence="2" type="ORF">B5V51_9456</name>
</gene>
<evidence type="ECO:0000313" key="2">
    <source>
        <dbReference type="EMBL" id="PCG80288.1"/>
    </source>
</evidence>
<dbReference type="InterPro" id="IPR036728">
    <property type="entry name" value="PBP_GOBP_sf"/>
</dbReference>
<dbReference type="InterPro" id="IPR006170">
    <property type="entry name" value="PBP/GOBP"/>
</dbReference>